<dbReference type="InterPro" id="IPR027417">
    <property type="entry name" value="P-loop_NTPase"/>
</dbReference>
<evidence type="ECO:0000313" key="2">
    <source>
        <dbReference type="EMBL" id="NDY96443.1"/>
    </source>
</evidence>
<dbReference type="AlphaFoldDB" id="A0A845UX56"/>
<dbReference type="RefSeq" id="WP_164211843.1">
    <property type="nucleotide sequence ID" value="NZ_JAAGSC010000043.1"/>
</dbReference>
<protein>
    <recommendedName>
        <fullName evidence="4">Rad50/SbcC-type AAA domain-containing protein</fullName>
    </recommendedName>
</protein>
<dbReference type="Pfam" id="PF13555">
    <property type="entry name" value="AAA_29"/>
    <property type="match status" value="1"/>
</dbReference>
<feature type="coiled-coil region" evidence="1">
    <location>
        <begin position="156"/>
        <end position="200"/>
    </location>
</feature>
<evidence type="ECO:0000256" key="1">
    <source>
        <dbReference type="SAM" id="Coils"/>
    </source>
</evidence>
<dbReference type="Proteomes" id="UP000484885">
    <property type="component" value="Unassembled WGS sequence"/>
</dbReference>
<dbReference type="EMBL" id="JAAGSC010000043">
    <property type="protein sequence ID" value="NDY96443.1"/>
    <property type="molecule type" value="Genomic_DNA"/>
</dbReference>
<gene>
    <name evidence="2" type="ORF">G3I74_11950</name>
</gene>
<dbReference type="Gene3D" id="3.40.50.300">
    <property type="entry name" value="P-loop containing nucleotide triphosphate hydrolases"/>
    <property type="match status" value="2"/>
</dbReference>
<accession>A0A845UX56</accession>
<keyword evidence="1" id="KW-0175">Coiled coil</keyword>
<reference evidence="2 3" key="1">
    <citation type="submission" date="2020-02" db="EMBL/GenBank/DDBJ databases">
        <authorList>
            <person name="Zhang X.-Y."/>
        </authorList>
    </citation>
    <scope>NUCLEOTIDE SEQUENCE [LARGE SCALE GENOMIC DNA]</scope>
    <source>
        <strain evidence="2 3">C33</strain>
    </source>
</reference>
<dbReference type="PANTHER" id="PTHR41259">
    <property type="entry name" value="DOUBLE-STRAND BREAK REPAIR RAD50 ATPASE, PUTATIVE-RELATED"/>
    <property type="match status" value="1"/>
</dbReference>
<sequence length="1152" mass="128593">MKLLTLDIRHLPGIDAPFSVNLEPETVNLVTGPNGSGKSSLVRAVRAVLYPDPNGEYCEILARWQDGQGTLVAHRLGARVSWTRDGRKMAPPNLPGAESIDAFLVSTEDLSAPGRTDAHIAAELKTLLTGGYDLDALLAKPPLLAPPRPQKLAREIDRCHRAIDDKEREYARLHEDIDRLNELEDRLRAATEAAARIGAVEDAQALAEAAARRTALESTLIEEFPGGMDRLRGDELERIDETQQQLERKQQAIVLEHTALKKEQSRLAETGVEDPEALESLQAELADTRDRLAVSEQRIEAETDRLSEAEHAVAEAAARLGGNVPDEVQKLDQDALERLEKQVDKVLGLRERIRALSGQLGLAQASRNLTGRPRDDLRTARSALQDWLALARLSPLEGWLWGTLFIAALVGGARLLVDPGLSGQPELLLLVALSAGLPGAMLGRFALRLRDRSQARKDFEASAIEPPLGWNEPEVRARLKRLELELEAATQHEISQLRASDLRAELNSQRGALDRARQQLSELASGLGLSAEQRLETTFLMWSRHLQDWQLGQQRCDHHRHRLRQLNERYQPERAQAAALLERHALSLDQVSSQTLASLVNQLIPRIRRHAELYNSVQARNRRIGELHADISQLRQRILGIFETAGVRPDELATLRHKAEQFPLWQKLEGERIDLGREITRLEQRLAEAPELLALARKQGHQELMALHEELTERAGQRDHLNRQIAEIQTRHADALQRRELEQLGVELEGGKDALQTELERHLLAAAGRFLIDDVAATHRAEQEPALLAIADRWLNRFTGHRYRLEFSAGEFLALDTRSGQPQPATRLSTGTRAQLMLAVRLAWIEQLEASFEPLPLFMDEALTTSDPDRYRSIVQAAGELIAAGRQVFYLTAQSDDAEAWREWLGRDFSPHEISMAELRQNQVRQLEFRMPEVAASGPAIPDPAGQSAEEWARAAGVEAIDPWQDPGRISVFHVLRDDLSMAAALMRAGLFSLGPLARFLDLVDQSSDSSPDWLDEHQSRMLRGRIRAARLILKHWRSTHARPVDHATLAQTGLLSDRFLPRVASLAEQLAGDPVELIESLREGKVSRFRNDTLEQLQGWLDQHGYLPDADPGETLTGAEIAIAGDLAPDAAETLKHWLNDAIVDPLAPRS</sequence>
<proteinExistence type="predicted"/>
<dbReference type="PANTHER" id="PTHR41259:SF1">
    <property type="entry name" value="DOUBLE-STRAND BREAK REPAIR RAD50 ATPASE, PUTATIVE-RELATED"/>
    <property type="match status" value="1"/>
</dbReference>
<evidence type="ECO:0008006" key="4">
    <source>
        <dbReference type="Google" id="ProtNLM"/>
    </source>
</evidence>
<evidence type="ECO:0000313" key="3">
    <source>
        <dbReference type="Proteomes" id="UP000484885"/>
    </source>
</evidence>
<dbReference type="SUPFAM" id="SSF52540">
    <property type="entry name" value="P-loop containing nucleoside triphosphate hydrolases"/>
    <property type="match status" value="2"/>
</dbReference>
<feature type="coiled-coil region" evidence="1">
    <location>
        <begin position="278"/>
        <end position="356"/>
    </location>
</feature>
<comment type="caution">
    <text evidence="2">The sequence shown here is derived from an EMBL/GenBank/DDBJ whole genome shotgun (WGS) entry which is preliminary data.</text>
</comment>
<keyword evidence="3" id="KW-1185">Reference proteome</keyword>
<name>A0A845UX56_9GAMM</name>
<organism evidence="2 3">
    <name type="scientific">Wenzhouxiangella limi</name>
    <dbReference type="NCBI Taxonomy" id="2707351"/>
    <lineage>
        <taxon>Bacteria</taxon>
        <taxon>Pseudomonadati</taxon>
        <taxon>Pseudomonadota</taxon>
        <taxon>Gammaproteobacteria</taxon>
        <taxon>Chromatiales</taxon>
        <taxon>Wenzhouxiangellaceae</taxon>
        <taxon>Wenzhouxiangella</taxon>
    </lineage>
</organism>